<dbReference type="InterPro" id="IPR010998">
    <property type="entry name" value="Integrase_recombinase_N"/>
</dbReference>
<evidence type="ECO:0000259" key="3">
    <source>
        <dbReference type="Pfam" id="PF00589"/>
    </source>
</evidence>
<comment type="caution">
    <text evidence="5">The sequence shown here is derived from an EMBL/GenBank/DDBJ whole genome shotgun (WGS) entry which is preliminary data.</text>
</comment>
<dbReference type="InterPro" id="IPR013762">
    <property type="entry name" value="Integrase-like_cat_sf"/>
</dbReference>
<dbReference type="InterPro" id="IPR011010">
    <property type="entry name" value="DNA_brk_join_enz"/>
</dbReference>
<proteinExistence type="predicted"/>
<dbReference type="OrthoDB" id="892893at2"/>
<reference evidence="5 6" key="1">
    <citation type="journal article" date="2011" name="J. Microbiol.">
        <title>Gramella jeungdoensis sp. nov., isolated from a solar saltern in Korea.</title>
        <authorList>
            <person name="Joung Y."/>
            <person name="Kim H."/>
            <person name="Jang T."/>
            <person name="Ahn T.S."/>
            <person name="Joh K."/>
        </authorList>
    </citation>
    <scope>NUCLEOTIDE SEQUENCE [LARGE SCALE GENOMIC DNA]</scope>
    <source>
        <strain evidence="5 6">KCTC 23123</strain>
    </source>
</reference>
<dbReference type="AlphaFoldDB" id="A0A4Y8AT66"/>
<dbReference type="GO" id="GO:0015074">
    <property type="term" value="P:DNA integration"/>
    <property type="evidence" value="ECO:0007669"/>
    <property type="project" value="InterPro"/>
</dbReference>
<name>A0A4Y8AT66_9FLAO</name>
<evidence type="ECO:0000256" key="2">
    <source>
        <dbReference type="ARBA" id="ARBA00023172"/>
    </source>
</evidence>
<dbReference type="GO" id="GO:0003677">
    <property type="term" value="F:DNA binding"/>
    <property type="evidence" value="ECO:0007669"/>
    <property type="project" value="UniProtKB-KW"/>
</dbReference>
<dbReference type="Proteomes" id="UP000298517">
    <property type="component" value="Unassembled WGS sequence"/>
</dbReference>
<sequence>MATINFLYRSTKEKAPLTLRLLFRHNEDDFVFATKTKYEIEKDYWENDHFKNRRDATIQNKQVEVNNDLKKIENFILTKFNETKISRVNKKWLDEQMELFYNPKKENQKSESVTDAIQNIIDNAHLRDNGKGGIGLSQCRINAYNRLLELFNKFQGKNQYKVKELNKKVFEDFKKWLFNKQNYSSTYAFKKLSDLKGVCKDARSNGIETSTELTDIKTKQLTAYDNDMDVIFLSTAEIEKIEKVILLKGAHINARKWLILACYTGQRGGDLIKITESNFKKTKNKECIELTQQKTNTKVEIPILPKVREIYNTGLPYKVSTQKLNKYFKEIGKLAEINTPTMGRIIEANEDTKIKKKRGIKKVRPKYAYISTHIGRRSFASNHYGKLPTPIIMKVTGHSKESTFLTYINQSDDSHIDAFLEYYKKEELKEKKETNLKVVSKKASNNN</sequence>
<keyword evidence="2" id="KW-0233">DNA recombination</keyword>
<evidence type="ECO:0000256" key="1">
    <source>
        <dbReference type="ARBA" id="ARBA00023125"/>
    </source>
</evidence>
<evidence type="ECO:0000313" key="5">
    <source>
        <dbReference type="EMBL" id="TEW75069.1"/>
    </source>
</evidence>
<accession>A0A4Y8AT66</accession>
<keyword evidence="1" id="KW-0238">DNA-binding</keyword>
<dbReference type="Pfam" id="PF00589">
    <property type="entry name" value="Phage_integrase"/>
    <property type="match status" value="1"/>
</dbReference>
<feature type="domain" description="Tyr recombinase" evidence="3">
    <location>
        <begin position="233"/>
        <end position="412"/>
    </location>
</feature>
<evidence type="ECO:0000259" key="4">
    <source>
        <dbReference type="Pfam" id="PF13102"/>
    </source>
</evidence>
<dbReference type="InterPro" id="IPR025269">
    <property type="entry name" value="SAM-like_dom"/>
</dbReference>
<dbReference type="Pfam" id="PF13102">
    <property type="entry name" value="Phage_int_SAM_5"/>
    <property type="match status" value="1"/>
</dbReference>
<feature type="domain" description="Phage integrase SAM-like" evidence="4">
    <location>
        <begin position="137"/>
        <end position="207"/>
    </location>
</feature>
<dbReference type="InterPro" id="IPR002104">
    <property type="entry name" value="Integrase_catalytic"/>
</dbReference>
<dbReference type="Gene3D" id="1.10.150.130">
    <property type="match status" value="1"/>
</dbReference>
<gene>
    <name evidence="5" type="ORF">E2488_05970</name>
</gene>
<evidence type="ECO:0000313" key="6">
    <source>
        <dbReference type="Proteomes" id="UP000298517"/>
    </source>
</evidence>
<dbReference type="SUPFAM" id="SSF56349">
    <property type="entry name" value="DNA breaking-rejoining enzymes"/>
    <property type="match status" value="1"/>
</dbReference>
<organism evidence="5 6">
    <name type="scientific">Gramella jeungdoensis</name>
    <dbReference type="NCBI Taxonomy" id="708091"/>
    <lineage>
        <taxon>Bacteria</taxon>
        <taxon>Pseudomonadati</taxon>
        <taxon>Bacteroidota</taxon>
        <taxon>Flavobacteriia</taxon>
        <taxon>Flavobacteriales</taxon>
        <taxon>Flavobacteriaceae</taxon>
        <taxon>Christiangramia</taxon>
    </lineage>
</organism>
<keyword evidence="6" id="KW-1185">Reference proteome</keyword>
<dbReference type="EMBL" id="SNQI01000002">
    <property type="protein sequence ID" value="TEW75069.1"/>
    <property type="molecule type" value="Genomic_DNA"/>
</dbReference>
<dbReference type="GO" id="GO:0006310">
    <property type="term" value="P:DNA recombination"/>
    <property type="evidence" value="ECO:0007669"/>
    <property type="project" value="UniProtKB-KW"/>
</dbReference>
<dbReference type="Gene3D" id="1.10.443.10">
    <property type="entry name" value="Intergrase catalytic core"/>
    <property type="match status" value="1"/>
</dbReference>
<dbReference type="RefSeq" id="WP_134247439.1">
    <property type="nucleotide sequence ID" value="NZ_SNQI01000002.1"/>
</dbReference>
<protein>
    <submittedName>
        <fullName evidence="5">Uncharacterized protein</fullName>
    </submittedName>
</protein>